<dbReference type="RefSeq" id="WP_075049941.1">
    <property type="nucleotide sequence ID" value="NZ_CP006867.1"/>
</dbReference>
<organism evidence="1 2">
    <name type="scientific">Ignicoccus islandicus DSM 13165</name>
    <dbReference type="NCBI Taxonomy" id="940295"/>
    <lineage>
        <taxon>Archaea</taxon>
        <taxon>Thermoproteota</taxon>
        <taxon>Thermoprotei</taxon>
        <taxon>Desulfurococcales</taxon>
        <taxon>Desulfurococcaceae</taxon>
        <taxon>Ignicoccus</taxon>
    </lineage>
</organism>
<dbReference type="GeneID" id="30680399"/>
<sequence>MKLRIALGELTYVERLYIYHYLPGSIALHVVLQWNPPATVPELQGTYGKEYYLEEIMHKADSYKVRHIVFDGPLPTEAAEKLIEEGYYVSVRYVEPLNLPEEANLFLASPLKDVPKREWLEVAVNSFQEAERVPKEVPIHTFKYEIYEELYERQGYYYVYNHDQPLREDTRCPRCKTPNAIREMGRLIAWDGPQCRKCGYRIKYKVAELPKPSPRLHEILAWQTSFVVI</sequence>
<evidence type="ECO:0000313" key="2">
    <source>
        <dbReference type="Proteomes" id="UP000060778"/>
    </source>
</evidence>
<gene>
    <name evidence="1" type="ORF">EYM_05070</name>
</gene>
<dbReference type="OrthoDB" id="380679at2157"/>
<accession>A0A0U3FRR3</accession>
<protein>
    <submittedName>
        <fullName evidence="1">Uncharacterized protein</fullName>
    </submittedName>
</protein>
<dbReference type="KEGG" id="iis:EYM_05070"/>
<dbReference type="STRING" id="940295.EYM_05070"/>
<proteinExistence type="predicted"/>
<keyword evidence="2" id="KW-1185">Reference proteome</keyword>
<evidence type="ECO:0000313" key="1">
    <source>
        <dbReference type="EMBL" id="ALU12551.1"/>
    </source>
</evidence>
<reference evidence="1 2" key="1">
    <citation type="submission" date="2013-11" db="EMBL/GenBank/DDBJ databases">
        <title>Comparative genomics of Ignicoccus.</title>
        <authorList>
            <person name="Podar M."/>
        </authorList>
    </citation>
    <scope>NUCLEOTIDE SEQUENCE [LARGE SCALE GENOMIC DNA]</scope>
    <source>
        <strain evidence="1 2">DSM 13165</strain>
    </source>
</reference>
<dbReference type="EMBL" id="CP006867">
    <property type="protein sequence ID" value="ALU12551.1"/>
    <property type="molecule type" value="Genomic_DNA"/>
</dbReference>
<dbReference type="Proteomes" id="UP000060778">
    <property type="component" value="Chromosome"/>
</dbReference>
<dbReference type="AlphaFoldDB" id="A0A0U3FRR3"/>
<name>A0A0U3FRR3_9CREN</name>